<keyword evidence="1" id="KW-1133">Transmembrane helix</keyword>
<accession>A0A1K0IIM3</accession>
<dbReference type="RefSeq" id="WP_340526617.1">
    <property type="nucleotide sequence ID" value="NZ_FMSH01000277.1"/>
</dbReference>
<proteinExistence type="predicted"/>
<evidence type="ECO:0000313" key="2">
    <source>
        <dbReference type="EMBL" id="SCU76906.1"/>
    </source>
</evidence>
<dbReference type="AlphaFoldDB" id="A0A1K0IIM3"/>
<keyword evidence="1" id="KW-0472">Membrane</keyword>
<name>A0A1K0IIM3_CUPNE</name>
<dbReference type="EMBL" id="FMSH01000277">
    <property type="protein sequence ID" value="SCU76906.1"/>
    <property type="molecule type" value="Genomic_DNA"/>
</dbReference>
<evidence type="ECO:0000256" key="1">
    <source>
        <dbReference type="SAM" id="Phobius"/>
    </source>
</evidence>
<feature type="transmembrane region" description="Helical" evidence="1">
    <location>
        <begin position="48"/>
        <end position="68"/>
    </location>
</feature>
<reference evidence="2" key="1">
    <citation type="submission" date="2016-09" db="EMBL/GenBank/DDBJ databases">
        <authorList>
            <person name="Capua I."/>
            <person name="De Benedictis P."/>
            <person name="Joannis T."/>
            <person name="Lombin L.H."/>
            <person name="Cattoli G."/>
        </authorList>
    </citation>
    <scope>NUCLEOTIDE SEQUENCE</scope>
    <source>
        <strain evidence="2">B9</strain>
    </source>
</reference>
<sequence>MQAHTDQAPPTFPALHFLVNHGNVLALLIALCPPLGGSLFWATGSSPAFLVAGALGGAFLYLIMRSYVDLVRIIVDMLLPK</sequence>
<protein>
    <submittedName>
        <fullName evidence="2">Uncharacterized protein</fullName>
    </submittedName>
</protein>
<gene>
    <name evidence="2" type="ORF">CNECB9_3480063</name>
</gene>
<organism evidence="2">
    <name type="scientific">Cupriavidus necator</name>
    <name type="common">Alcaligenes eutrophus</name>
    <name type="synonym">Ralstonia eutropha</name>
    <dbReference type="NCBI Taxonomy" id="106590"/>
    <lineage>
        <taxon>Bacteria</taxon>
        <taxon>Pseudomonadati</taxon>
        <taxon>Pseudomonadota</taxon>
        <taxon>Betaproteobacteria</taxon>
        <taxon>Burkholderiales</taxon>
        <taxon>Burkholderiaceae</taxon>
        <taxon>Cupriavidus</taxon>
    </lineage>
</organism>
<keyword evidence="1" id="KW-0812">Transmembrane</keyword>